<dbReference type="Proteomes" id="UP000177117">
    <property type="component" value="Unassembled WGS sequence"/>
</dbReference>
<name>A0A1F8EIS4_9BACT</name>
<sequence>MKKFFAKLITNFQPRMGLGEKRFREKAAIESQTEKERLEAEMARRGDKKYVSERVIPDEQEITGPSDTEKV</sequence>
<evidence type="ECO:0000313" key="3">
    <source>
        <dbReference type="Proteomes" id="UP000177117"/>
    </source>
</evidence>
<comment type="caution">
    <text evidence="2">The sequence shown here is derived from an EMBL/GenBank/DDBJ whole genome shotgun (WGS) entry which is preliminary data.</text>
</comment>
<organism evidence="2 3">
    <name type="scientific">Candidatus Yanofskybacteria bacterium RIFCSPHIGHO2_01_FULL_41_53</name>
    <dbReference type="NCBI Taxonomy" id="1802663"/>
    <lineage>
        <taxon>Bacteria</taxon>
        <taxon>Candidatus Yanofskyibacteriota</taxon>
    </lineage>
</organism>
<evidence type="ECO:0000256" key="1">
    <source>
        <dbReference type="SAM" id="MobiDB-lite"/>
    </source>
</evidence>
<dbReference type="AlphaFoldDB" id="A0A1F8EIS4"/>
<dbReference type="EMBL" id="MGJD01000032">
    <property type="protein sequence ID" value="OGM99945.1"/>
    <property type="molecule type" value="Genomic_DNA"/>
</dbReference>
<gene>
    <name evidence="2" type="ORF">A2650_01505</name>
</gene>
<proteinExistence type="predicted"/>
<evidence type="ECO:0000313" key="2">
    <source>
        <dbReference type="EMBL" id="OGM99945.1"/>
    </source>
</evidence>
<reference evidence="2 3" key="1">
    <citation type="journal article" date="2016" name="Nat. Commun.">
        <title>Thousands of microbial genomes shed light on interconnected biogeochemical processes in an aquifer system.</title>
        <authorList>
            <person name="Anantharaman K."/>
            <person name="Brown C.T."/>
            <person name="Hug L.A."/>
            <person name="Sharon I."/>
            <person name="Castelle C.J."/>
            <person name="Probst A.J."/>
            <person name="Thomas B.C."/>
            <person name="Singh A."/>
            <person name="Wilkins M.J."/>
            <person name="Karaoz U."/>
            <person name="Brodie E.L."/>
            <person name="Williams K.H."/>
            <person name="Hubbard S.S."/>
            <person name="Banfield J.F."/>
        </authorList>
    </citation>
    <scope>NUCLEOTIDE SEQUENCE [LARGE SCALE GENOMIC DNA]</scope>
</reference>
<feature type="region of interest" description="Disordered" evidence="1">
    <location>
        <begin position="49"/>
        <end position="71"/>
    </location>
</feature>
<protein>
    <submittedName>
        <fullName evidence="2">Uncharacterized protein</fullName>
    </submittedName>
</protein>
<accession>A0A1F8EIS4</accession>